<evidence type="ECO:0000313" key="2">
    <source>
        <dbReference type="Proteomes" id="UP001239111"/>
    </source>
</evidence>
<evidence type="ECO:0000313" key="1">
    <source>
        <dbReference type="EMBL" id="KAJ8674577.1"/>
    </source>
</evidence>
<protein>
    <submittedName>
        <fullName evidence="1">Uncharacterized protein</fullName>
    </submittedName>
</protein>
<comment type="caution">
    <text evidence="1">The sequence shown here is derived from an EMBL/GenBank/DDBJ whole genome shotgun (WGS) entry which is preliminary data.</text>
</comment>
<dbReference type="Proteomes" id="UP001239111">
    <property type="component" value="Chromosome 3"/>
</dbReference>
<accession>A0ACC2NWJ1</accession>
<name>A0ACC2NWJ1_9HYME</name>
<keyword evidence="2" id="KW-1185">Reference proteome</keyword>
<reference evidence="1" key="1">
    <citation type="submission" date="2023-04" db="EMBL/GenBank/DDBJ databases">
        <title>A chromosome-level genome assembly of the parasitoid wasp Eretmocerus hayati.</title>
        <authorList>
            <person name="Zhong Y."/>
            <person name="Liu S."/>
            <person name="Liu Y."/>
        </authorList>
    </citation>
    <scope>NUCLEOTIDE SEQUENCE</scope>
    <source>
        <strain evidence="1">ZJU_SS_LIU_2023</strain>
    </source>
</reference>
<gene>
    <name evidence="1" type="ORF">QAD02_005839</name>
</gene>
<proteinExistence type="predicted"/>
<organism evidence="1 2">
    <name type="scientific">Eretmocerus hayati</name>
    <dbReference type="NCBI Taxonomy" id="131215"/>
    <lineage>
        <taxon>Eukaryota</taxon>
        <taxon>Metazoa</taxon>
        <taxon>Ecdysozoa</taxon>
        <taxon>Arthropoda</taxon>
        <taxon>Hexapoda</taxon>
        <taxon>Insecta</taxon>
        <taxon>Pterygota</taxon>
        <taxon>Neoptera</taxon>
        <taxon>Endopterygota</taxon>
        <taxon>Hymenoptera</taxon>
        <taxon>Apocrita</taxon>
        <taxon>Proctotrupomorpha</taxon>
        <taxon>Chalcidoidea</taxon>
        <taxon>Aphelinidae</taxon>
        <taxon>Aphelininae</taxon>
        <taxon>Eretmocerus</taxon>
    </lineage>
</organism>
<sequence>MFSVNKGRLCGPLRLFAILAILSTIYSSEVLLAPVQQSDDPDLLTIVGSSDLIQQEIDKSSGGKSDSVTRQRLPRTIVGDLICAFNKTYVTGICRYGAQKIYSKKTYSKAM</sequence>
<dbReference type="EMBL" id="CM056743">
    <property type="protein sequence ID" value="KAJ8674577.1"/>
    <property type="molecule type" value="Genomic_DNA"/>
</dbReference>